<dbReference type="EMBL" id="JAUSVS010000003">
    <property type="protein sequence ID" value="MDQ0464405.1"/>
    <property type="molecule type" value="Genomic_DNA"/>
</dbReference>
<accession>A0ABU0IQW1</accession>
<reference evidence="1 2" key="1">
    <citation type="submission" date="2023-07" db="EMBL/GenBank/DDBJ databases">
        <title>Genomic Encyclopedia of Type Strains, Phase IV (KMG-IV): sequencing the most valuable type-strain genomes for metagenomic binning, comparative biology and taxonomic classification.</title>
        <authorList>
            <person name="Goeker M."/>
        </authorList>
    </citation>
    <scope>NUCLEOTIDE SEQUENCE [LARGE SCALE GENOMIC DNA]</scope>
    <source>
        <strain evidence="1 2">DSM 18695</strain>
    </source>
</reference>
<comment type="caution">
    <text evidence="1">The sequence shown here is derived from an EMBL/GenBank/DDBJ whole genome shotgun (WGS) entry which is preliminary data.</text>
</comment>
<protein>
    <recommendedName>
        <fullName evidence="3">Phage tail protein</fullName>
    </recommendedName>
</protein>
<evidence type="ECO:0008006" key="3">
    <source>
        <dbReference type="Google" id="ProtNLM"/>
    </source>
</evidence>
<dbReference type="Proteomes" id="UP001228905">
    <property type="component" value="Unassembled WGS sequence"/>
</dbReference>
<dbReference type="RefSeq" id="WP_307349060.1">
    <property type="nucleotide sequence ID" value="NZ_JAUSVS010000003.1"/>
</dbReference>
<gene>
    <name evidence="1" type="ORF">QO010_002186</name>
</gene>
<evidence type="ECO:0000313" key="1">
    <source>
        <dbReference type="EMBL" id="MDQ0464405.1"/>
    </source>
</evidence>
<keyword evidence="2" id="KW-1185">Reference proteome</keyword>
<sequence length="234" mass="23659">MAGKFLRGALIEFNDSLPIPTPNIIIFQFNPEGMTNSWAAAGGAAAGKSGAGSSGDPMAAAGNPVQSFSLDLAMSATDMIADGGVGGGLATVSGIYTRIAALEMLMFPVDTGGGGLLGSVSAAFGGGAPAPKTKIPKGKVPMVLFVWGPGRIVPVRVTSLSIKETLYDPILLNPTQATATVGLQVLTPEVLANTTGILKDVSVAAWNINHALRQALAIANLANAVESSIGMLPF</sequence>
<name>A0ABU0IQW1_9CAUL</name>
<evidence type="ECO:0000313" key="2">
    <source>
        <dbReference type="Proteomes" id="UP001228905"/>
    </source>
</evidence>
<organism evidence="1 2">
    <name type="scientific">Caulobacter ginsengisoli</name>
    <dbReference type="NCBI Taxonomy" id="400775"/>
    <lineage>
        <taxon>Bacteria</taxon>
        <taxon>Pseudomonadati</taxon>
        <taxon>Pseudomonadota</taxon>
        <taxon>Alphaproteobacteria</taxon>
        <taxon>Caulobacterales</taxon>
        <taxon>Caulobacteraceae</taxon>
        <taxon>Caulobacter</taxon>
    </lineage>
</organism>
<proteinExistence type="predicted"/>